<feature type="domain" description="OmpR/PhoB-type" evidence="3">
    <location>
        <begin position="1"/>
        <end position="46"/>
    </location>
</feature>
<name>A0AAE6V382_9PSED</name>
<dbReference type="InterPro" id="IPR016032">
    <property type="entry name" value="Sig_transdc_resp-reg_C-effctor"/>
</dbReference>
<dbReference type="Proteomes" id="UP000464593">
    <property type="component" value="Chromosome"/>
</dbReference>
<evidence type="ECO:0000256" key="1">
    <source>
        <dbReference type="ARBA" id="ARBA00023125"/>
    </source>
</evidence>
<keyword evidence="1 2" id="KW-0238">DNA-binding</keyword>
<dbReference type="PROSITE" id="PS51755">
    <property type="entry name" value="OMPR_PHOB"/>
    <property type="match status" value="1"/>
</dbReference>
<evidence type="ECO:0000256" key="2">
    <source>
        <dbReference type="PROSITE-ProRule" id="PRU01091"/>
    </source>
</evidence>
<dbReference type="Gene3D" id="1.10.10.10">
    <property type="entry name" value="Winged helix-like DNA-binding domain superfamily/Winged helix DNA-binding domain"/>
    <property type="match status" value="1"/>
</dbReference>
<dbReference type="Pfam" id="PF00486">
    <property type="entry name" value="Trans_reg_C"/>
    <property type="match status" value="1"/>
</dbReference>
<evidence type="ECO:0000313" key="5">
    <source>
        <dbReference type="Proteomes" id="UP000464593"/>
    </source>
</evidence>
<proteinExistence type="predicted"/>
<evidence type="ECO:0000259" key="3">
    <source>
        <dbReference type="PROSITE" id="PS51755"/>
    </source>
</evidence>
<dbReference type="InterPro" id="IPR001867">
    <property type="entry name" value="OmpR/PhoB-type_DNA-bd"/>
</dbReference>
<dbReference type="EMBL" id="CP040324">
    <property type="protein sequence ID" value="QHB28971.1"/>
    <property type="molecule type" value="Genomic_DNA"/>
</dbReference>
<evidence type="ECO:0000313" key="4">
    <source>
        <dbReference type="EMBL" id="QHB28971.1"/>
    </source>
</evidence>
<organism evidence="4 5">
    <name type="scientific">Pseudomonas monteilii</name>
    <dbReference type="NCBI Taxonomy" id="76759"/>
    <lineage>
        <taxon>Bacteria</taxon>
        <taxon>Pseudomonadati</taxon>
        <taxon>Pseudomonadota</taxon>
        <taxon>Gammaproteobacteria</taxon>
        <taxon>Pseudomonadales</taxon>
        <taxon>Pseudomonadaceae</taxon>
        <taxon>Pseudomonas</taxon>
    </lineage>
</organism>
<dbReference type="GO" id="GO:0006355">
    <property type="term" value="P:regulation of DNA-templated transcription"/>
    <property type="evidence" value="ECO:0007669"/>
    <property type="project" value="InterPro"/>
</dbReference>
<sequence length="149" mass="16449">MLDQVWPNCDVAEESLTRCIYALRKLLGRENDYIKTVYGKGYRFVGEVVERGGPPSSVPSLLVLPLLAQDDECALEMQCEEVRRLAAVLGGHVCVMPAGPTANAQASDDYLSIVERITREYHLSVRCGFEAGDRHSSSRILIACNRCSS</sequence>
<dbReference type="GO" id="GO:0000160">
    <property type="term" value="P:phosphorelay signal transduction system"/>
    <property type="evidence" value="ECO:0007669"/>
    <property type="project" value="InterPro"/>
</dbReference>
<dbReference type="InterPro" id="IPR036388">
    <property type="entry name" value="WH-like_DNA-bd_sf"/>
</dbReference>
<gene>
    <name evidence="4" type="ORF">TCK1_3625</name>
</gene>
<feature type="DNA-binding region" description="OmpR/PhoB-type" evidence="2">
    <location>
        <begin position="1"/>
        <end position="46"/>
    </location>
</feature>
<dbReference type="AlphaFoldDB" id="A0AAE6V382"/>
<accession>A0AAE6V382</accession>
<dbReference type="SUPFAM" id="SSF46894">
    <property type="entry name" value="C-terminal effector domain of the bipartite response regulators"/>
    <property type="match status" value="1"/>
</dbReference>
<protein>
    <recommendedName>
        <fullName evidence="3">OmpR/PhoB-type domain-containing protein</fullName>
    </recommendedName>
</protein>
<reference evidence="4 5" key="1">
    <citation type="submission" date="2019-05" db="EMBL/GenBank/DDBJ databases">
        <title>Complete genome sequence of Pseudomonas Pseudomonas resinovorans.</title>
        <authorList>
            <person name="Chen H.-P."/>
        </authorList>
    </citation>
    <scope>NUCLEOTIDE SEQUENCE [LARGE SCALE GENOMIC DNA]</scope>
    <source>
        <strain evidence="4 5">TCU-CK1</strain>
    </source>
</reference>
<dbReference type="GO" id="GO:0003677">
    <property type="term" value="F:DNA binding"/>
    <property type="evidence" value="ECO:0007669"/>
    <property type="project" value="UniProtKB-UniRule"/>
</dbReference>